<name>A0ABY9RKX2_9BURK</name>
<dbReference type="PROSITE" id="PS51257">
    <property type="entry name" value="PROKAR_LIPOPROTEIN"/>
    <property type="match status" value="1"/>
</dbReference>
<dbReference type="RefSeq" id="WP_309482172.1">
    <property type="nucleotide sequence ID" value="NZ_CP133720.1"/>
</dbReference>
<gene>
    <name evidence="1" type="ORF">RF679_00015</name>
</gene>
<proteinExistence type="predicted"/>
<evidence type="ECO:0000313" key="2">
    <source>
        <dbReference type="Proteomes" id="UP001181355"/>
    </source>
</evidence>
<evidence type="ECO:0008006" key="3">
    <source>
        <dbReference type="Google" id="ProtNLM"/>
    </source>
</evidence>
<dbReference type="Proteomes" id="UP001181355">
    <property type="component" value="Chromosome"/>
</dbReference>
<protein>
    <recommendedName>
        <fullName evidence="3">Transmembrane protein</fullName>
    </recommendedName>
</protein>
<organism evidence="1 2">
    <name type="scientific">Undibacterium cyanobacteriorum</name>
    <dbReference type="NCBI Taxonomy" id="3073561"/>
    <lineage>
        <taxon>Bacteria</taxon>
        <taxon>Pseudomonadati</taxon>
        <taxon>Pseudomonadota</taxon>
        <taxon>Betaproteobacteria</taxon>
        <taxon>Burkholderiales</taxon>
        <taxon>Oxalobacteraceae</taxon>
        <taxon>Undibacterium</taxon>
    </lineage>
</organism>
<sequence>MDGSIKTMFRLNFFFALILLLSACSPKFDWREVRQEENRFQVLMPGKAANLKRDISLDGIKTTMHMTASEVEDISFLVAYVHLPTDQNDIENSKKQQAIALNAMKMGMLKNIQGEWISGTNAAKPNNTELAIGNSTSGKKLKMLARFEQRGEYVIQVIMLGNEKSFTQDAAEMFFDSYKWNP</sequence>
<reference evidence="1" key="1">
    <citation type="submission" date="2023-09" db="EMBL/GenBank/DDBJ databases">
        <title>Undibacterium sp. 20NA77.5 isolated from freshwater.</title>
        <authorList>
            <person name="Le V."/>
            <person name="Ko S.-R."/>
            <person name="Ahn C.-Y."/>
            <person name="Oh H.-M."/>
        </authorList>
    </citation>
    <scope>NUCLEOTIDE SEQUENCE</scope>
    <source>
        <strain evidence="1">20NA77.5</strain>
    </source>
</reference>
<dbReference type="EMBL" id="CP133720">
    <property type="protein sequence ID" value="WMW80681.1"/>
    <property type="molecule type" value="Genomic_DNA"/>
</dbReference>
<evidence type="ECO:0000313" key="1">
    <source>
        <dbReference type="EMBL" id="WMW80681.1"/>
    </source>
</evidence>
<accession>A0ABY9RKX2</accession>
<keyword evidence="2" id="KW-1185">Reference proteome</keyword>